<dbReference type="InterPro" id="IPR051616">
    <property type="entry name" value="Cul2-RING_E3_ligase_SR"/>
</dbReference>
<dbReference type="Gene3D" id="1.25.40.10">
    <property type="entry name" value="Tetratricopeptide repeat domain"/>
    <property type="match status" value="1"/>
</dbReference>
<dbReference type="PANTHER" id="PTHR46224">
    <property type="entry name" value="ANKYRIN REPEAT FAMILY PROTEIN"/>
    <property type="match status" value="1"/>
</dbReference>
<feature type="region of interest" description="Disordered" evidence="1">
    <location>
        <begin position="77"/>
        <end position="98"/>
    </location>
</feature>
<feature type="compositionally biased region" description="Basic and acidic residues" evidence="1">
    <location>
        <begin position="77"/>
        <end position="94"/>
    </location>
</feature>
<protein>
    <submittedName>
        <fullName evidence="2">Ankyrin-1</fullName>
    </submittedName>
</protein>
<organism evidence="2 3">
    <name type="scientific">Pyrus ussuriensis x Pyrus communis</name>
    <dbReference type="NCBI Taxonomy" id="2448454"/>
    <lineage>
        <taxon>Eukaryota</taxon>
        <taxon>Viridiplantae</taxon>
        <taxon>Streptophyta</taxon>
        <taxon>Embryophyta</taxon>
        <taxon>Tracheophyta</taxon>
        <taxon>Spermatophyta</taxon>
        <taxon>Magnoliopsida</taxon>
        <taxon>eudicotyledons</taxon>
        <taxon>Gunneridae</taxon>
        <taxon>Pentapetalae</taxon>
        <taxon>rosids</taxon>
        <taxon>fabids</taxon>
        <taxon>Rosales</taxon>
        <taxon>Rosaceae</taxon>
        <taxon>Amygdaloideae</taxon>
        <taxon>Maleae</taxon>
        <taxon>Pyrus</taxon>
    </lineage>
</organism>
<dbReference type="Proteomes" id="UP000327157">
    <property type="component" value="Chromosome 12"/>
</dbReference>
<dbReference type="EMBL" id="SMOL01000143">
    <property type="protein sequence ID" value="KAB2629869.1"/>
    <property type="molecule type" value="Genomic_DNA"/>
</dbReference>
<name>A0A5N5HPM6_9ROSA</name>
<sequence length="143" mass="16053">MTVAHPYWCQGWFAAGRGNRSAVEILFPLTSKVESIPKWTVDGILEYMQSETCRQQEAVGNFKELYVSKDSASLKKELPEVTPEANKKTAEAKSRGTNAFKRKDYQMAIDAYTQVTSPKEADGRLYRIEIVSSSFLKVACCSN</sequence>
<gene>
    <name evidence="2" type="ORF">D8674_007388</name>
</gene>
<keyword evidence="3" id="KW-1185">Reference proteome</keyword>
<dbReference type="AlphaFoldDB" id="A0A5N5HPM6"/>
<proteinExistence type="predicted"/>
<reference evidence="3" key="2">
    <citation type="submission" date="2019-10" db="EMBL/GenBank/DDBJ databases">
        <title>A de novo genome assembly of a pear dwarfing rootstock.</title>
        <authorList>
            <person name="Wang F."/>
            <person name="Wang J."/>
            <person name="Li S."/>
            <person name="Zhang Y."/>
            <person name="Fang M."/>
            <person name="Ma L."/>
            <person name="Zhao Y."/>
            <person name="Jiang S."/>
        </authorList>
    </citation>
    <scope>NUCLEOTIDE SEQUENCE [LARGE SCALE GENOMIC DNA]</scope>
</reference>
<comment type="caution">
    <text evidence="2">The sequence shown here is derived from an EMBL/GenBank/DDBJ whole genome shotgun (WGS) entry which is preliminary data.</text>
</comment>
<evidence type="ECO:0000313" key="2">
    <source>
        <dbReference type="EMBL" id="KAB2629869.1"/>
    </source>
</evidence>
<accession>A0A5N5HPM6</accession>
<dbReference type="InterPro" id="IPR011990">
    <property type="entry name" value="TPR-like_helical_dom_sf"/>
</dbReference>
<dbReference type="PANTHER" id="PTHR46224:SF6">
    <property type="entry name" value="ANKYRIN REPEAT FAMILY PROTEIN"/>
    <property type="match status" value="1"/>
</dbReference>
<reference evidence="2 3" key="1">
    <citation type="submission" date="2019-09" db="EMBL/GenBank/DDBJ databases">
        <authorList>
            <person name="Ou C."/>
        </authorList>
    </citation>
    <scope>NUCLEOTIDE SEQUENCE [LARGE SCALE GENOMIC DNA]</scope>
    <source>
        <strain evidence="2">S2</strain>
        <tissue evidence="2">Leaf</tissue>
    </source>
</reference>
<evidence type="ECO:0000313" key="3">
    <source>
        <dbReference type="Proteomes" id="UP000327157"/>
    </source>
</evidence>
<reference evidence="2 3" key="3">
    <citation type="submission" date="2019-11" db="EMBL/GenBank/DDBJ databases">
        <title>A de novo genome assembly of a pear dwarfing rootstock.</title>
        <authorList>
            <person name="Wang F."/>
            <person name="Wang J."/>
            <person name="Li S."/>
            <person name="Zhang Y."/>
            <person name="Fang M."/>
            <person name="Ma L."/>
            <person name="Zhao Y."/>
            <person name="Jiang S."/>
        </authorList>
    </citation>
    <scope>NUCLEOTIDE SEQUENCE [LARGE SCALE GENOMIC DNA]</scope>
    <source>
        <strain evidence="2">S2</strain>
        <tissue evidence="2">Leaf</tissue>
    </source>
</reference>
<evidence type="ECO:0000256" key="1">
    <source>
        <dbReference type="SAM" id="MobiDB-lite"/>
    </source>
</evidence>
<dbReference type="OrthoDB" id="20872at2759"/>